<proteinExistence type="predicted"/>
<organism evidence="2">
    <name type="scientific">viral metagenome</name>
    <dbReference type="NCBI Taxonomy" id="1070528"/>
    <lineage>
        <taxon>unclassified sequences</taxon>
        <taxon>metagenomes</taxon>
        <taxon>organismal metagenomes</taxon>
    </lineage>
</organism>
<reference evidence="2" key="1">
    <citation type="journal article" date="2020" name="Nature">
        <title>Giant virus diversity and host interactions through global metagenomics.</title>
        <authorList>
            <person name="Schulz F."/>
            <person name="Roux S."/>
            <person name="Paez-Espino D."/>
            <person name="Jungbluth S."/>
            <person name="Walsh D.A."/>
            <person name="Denef V.J."/>
            <person name="McMahon K.D."/>
            <person name="Konstantinidis K.T."/>
            <person name="Eloe-Fadrosh E.A."/>
            <person name="Kyrpides N.C."/>
            <person name="Woyke T."/>
        </authorList>
    </citation>
    <scope>NUCLEOTIDE SEQUENCE</scope>
    <source>
        <strain evidence="2">GVMAG-M-3300023179-27</strain>
    </source>
</reference>
<name>A0A6C0EBL2_9ZZZZ</name>
<dbReference type="AlphaFoldDB" id="A0A6C0EBL2"/>
<feature type="region of interest" description="Disordered" evidence="1">
    <location>
        <begin position="90"/>
        <end position="112"/>
    </location>
</feature>
<evidence type="ECO:0000256" key="1">
    <source>
        <dbReference type="SAM" id="MobiDB-lite"/>
    </source>
</evidence>
<protein>
    <submittedName>
        <fullName evidence="2">Uncharacterized protein</fullName>
    </submittedName>
</protein>
<accession>A0A6C0EBL2</accession>
<dbReference type="EMBL" id="MN739796">
    <property type="protein sequence ID" value="QHT26526.1"/>
    <property type="molecule type" value="Genomic_DNA"/>
</dbReference>
<sequence length="135" mass="14616">MASSVPTASIVINNYAVINLITAPVTGPLIAPAPLTIAKQIVTEVESTEGEETPLWTPTRIPACGEGMMFDKHARGALKRVIDAITPEAVPEQTRLPTTRTADGDYSDISIPNTGEVRSLKRRRSSMLLFKQQSQ</sequence>
<evidence type="ECO:0000313" key="2">
    <source>
        <dbReference type="EMBL" id="QHT26526.1"/>
    </source>
</evidence>